<dbReference type="Proteomes" id="UP000886595">
    <property type="component" value="Unassembled WGS sequence"/>
</dbReference>
<gene>
    <name evidence="2" type="ORF">Bca52824_069289</name>
</gene>
<reference evidence="2 3" key="1">
    <citation type="submission" date="2020-02" db="EMBL/GenBank/DDBJ databases">
        <authorList>
            <person name="Ma Q."/>
            <person name="Huang Y."/>
            <person name="Song X."/>
            <person name="Pei D."/>
        </authorList>
    </citation>
    <scope>NUCLEOTIDE SEQUENCE [LARGE SCALE GENOMIC DNA]</scope>
    <source>
        <strain evidence="2">Sxm20200214</strain>
        <tissue evidence="2">Leaf</tissue>
    </source>
</reference>
<proteinExistence type="predicted"/>
<evidence type="ECO:0000256" key="1">
    <source>
        <dbReference type="SAM" id="MobiDB-lite"/>
    </source>
</evidence>
<evidence type="ECO:0000313" key="2">
    <source>
        <dbReference type="EMBL" id="KAG2262210.1"/>
    </source>
</evidence>
<sequence>MSSSPSLISSMTVLPRDHRTSSSLSTRPVSFVMSPESDLEHHILPPPALCHHAREVAGTIERSELSAPVNMSRSIQSI</sequence>
<evidence type="ECO:0000313" key="3">
    <source>
        <dbReference type="Proteomes" id="UP000886595"/>
    </source>
</evidence>
<feature type="region of interest" description="Disordered" evidence="1">
    <location>
        <begin position="1"/>
        <end position="28"/>
    </location>
</feature>
<dbReference type="AlphaFoldDB" id="A0A8X7Q4A4"/>
<feature type="compositionally biased region" description="Low complexity" evidence="1">
    <location>
        <begin position="1"/>
        <end position="10"/>
    </location>
</feature>
<dbReference type="EMBL" id="JAAMPC010000014">
    <property type="protein sequence ID" value="KAG2262210.1"/>
    <property type="molecule type" value="Genomic_DNA"/>
</dbReference>
<protein>
    <submittedName>
        <fullName evidence="2">Uncharacterized protein</fullName>
    </submittedName>
</protein>
<accession>A0A8X7Q4A4</accession>
<comment type="caution">
    <text evidence="2">The sequence shown here is derived from an EMBL/GenBank/DDBJ whole genome shotgun (WGS) entry which is preliminary data.</text>
</comment>
<name>A0A8X7Q4A4_BRACI</name>
<organism evidence="2 3">
    <name type="scientific">Brassica carinata</name>
    <name type="common">Ethiopian mustard</name>
    <name type="synonym">Abyssinian cabbage</name>
    <dbReference type="NCBI Taxonomy" id="52824"/>
    <lineage>
        <taxon>Eukaryota</taxon>
        <taxon>Viridiplantae</taxon>
        <taxon>Streptophyta</taxon>
        <taxon>Embryophyta</taxon>
        <taxon>Tracheophyta</taxon>
        <taxon>Spermatophyta</taxon>
        <taxon>Magnoliopsida</taxon>
        <taxon>eudicotyledons</taxon>
        <taxon>Gunneridae</taxon>
        <taxon>Pentapetalae</taxon>
        <taxon>rosids</taxon>
        <taxon>malvids</taxon>
        <taxon>Brassicales</taxon>
        <taxon>Brassicaceae</taxon>
        <taxon>Brassiceae</taxon>
        <taxon>Brassica</taxon>
    </lineage>
</organism>
<keyword evidence="3" id="KW-1185">Reference proteome</keyword>